<evidence type="ECO:0000256" key="15">
    <source>
        <dbReference type="SAM" id="Coils"/>
    </source>
</evidence>
<sequence length="707" mass="78180">MRVLVAIGSNLGDRAGHLHRAVDALNQLAGTVLQTSALYTTVPQYVTDQPQFLNAVLELETTLSAVDLLLCFKEIEVLVGRTPSGLRYGPRVLDVDILFYGADVIETATAVGPLHVPHLLIQERDFVLRPLLDIAADFEHPQLHKTIRELYSTLQATTDIETPPVPVLCLGPTQLWVLHAKTYVMGIVNATPDSFSADGIGNAQVAVEKALAMVAAGCDIIDVGGESSRPGASPVSLDDELARVLPVIRGIRAVSSIPISIDTTKAAVAAAAIEAGATLVNDISAGQADVAMLSTVAALKVPYILMHMRGTPATMTSLKEYKNVVDDVAADLSTLVAAAVAAGIPTWNLVVDPGIGFAKDKHLNLQLLRHVATLRARCAPCPVLAMAMADDNLRDALDEVGFETIFTVYSAGREAIATEHLSTVLAKMGYTVARRDLERYLDELDPDATGDITKSVFLQWFALHADRLGDDEPTTRDDEPPPLSAIHSEMLDAKMQRKRTEDDVQLLANRLAHLRMEEKKAQKKIDEANKRAREIELVKKRNADHLRMKREHMERQQSNVRSALVEHSKTAVLSQKRKETAILTLTEQRAKQAQDKKARQQQLSMQLAKEKEAERKRLLQQSEAIKRSELEAARKRDLARKNHEQQLVRNARDKLADEYKKSIAENILRDMENEEARLIERLKNTQEHQKEAFLNLEHAIQLQLHTS</sequence>
<evidence type="ECO:0000256" key="2">
    <source>
        <dbReference type="ARBA" id="ARBA00000198"/>
    </source>
</evidence>
<evidence type="ECO:0000256" key="5">
    <source>
        <dbReference type="ARBA" id="ARBA00005051"/>
    </source>
</evidence>
<comment type="catalytic activity">
    <reaction evidence="2">
        <text>6-hydroxymethyl-7,8-dihydropterin + ATP = (7,8-dihydropterin-6-yl)methyl diphosphate + AMP + H(+)</text>
        <dbReference type="Rhea" id="RHEA:11412"/>
        <dbReference type="ChEBI" id="CHEBI:15378"/>
        <dbReference type="ChEBI" id="CHEBI:30616"/>
        <dbReference type="ChEBI" id="CHEBI:44841"/>
        <dbReference type="ChEBI" id="CHEBI:72950"/>
        <dbReference type="ChEBI" id="CHEBI:456215"/>
        <dbReference type="EC" id="2.7.6.3"/>
    </reaction>
</comment>
<feature type="domain" description="Pterin-binding" evidence="16">
    <location>
        <begin position="182"/>
        <end position="454"/>
    </location>
</feature>
<name>A0A067CXR9_SAPPC</name>
<dbReference type="GO" id="GO:0005524">
    <property type="term" value="F:ATP binding"/>
    <property type="evidence" value="ECO:0007669"/>
    <property type="project" value="UniProtKB-KW"/>
</dbReference>
<keyword evidence="10" id="KW-0418">Kinase</keyword>
<keyword evidence="11" id="KW-0067">ATP-binding</keyword>
<dbReference type="InterPro" id="IPR011005">
    <property type="entry name" value="Dihydropteroate_synth-like_sf"/>
</dbReference>
<dbReference type="NCBIfam" id="TIGR01496">
    <property type="entry name" value="DHPS"/>
    <property type="match status" value="1"/>
</dbReference>
<dbReference type="InterPro" id="IPR045031">
    <property type="entry name" value="DHP_synth-like"/>
</dbReference>
<evidence type="ECO:0000256" key="12">
    <source>
        <dbReference type="ARBA" id="ARBA00022842"/>
    </source>
</evidence>
<organism evidence="17 18">
    <name type="scientific">Saprolegnia parasitica (strain CBS 223.65)</name>
    <dbReference type="NCBI Taxonomy" id="695850"/>
    <lineage>
        <taxon>Eukaryota</taxon>
        <taxon>Sar</taxon>
        <taxon>Stramenopiles</taxon>
        <taxon>Oomycota</taxon>
        <taxon>Saprolegniomycetes</taxon>
        <taxon>Saprolegniales</taxon>
        <taxon>Saprolegniaceae</taxon>
        <taxon>Saprolegnia</taxon>
    </lineage>
</organism>
<feature type="coiled-coil region" evidence="15">
    <location>
        <begin position="661"/>
        <end position="688"/>
    </location>
</feature>
<evidence type="ECO:0000256" key="10">
    <source>
        <dbReference type="ARBA" id="ARBA00022777"/>
    </source>
</evidence>
<dbReference type="GO" id="GO:0046872">
    <property type="term" value="F:metal ion binding"/>
    <property type="evidence" value="ECO:0007669"/>
    <property type="project" value="UniProtKB-KW"/>
</dbReference>
<dbReference type="GO" id="GO:0046654">
    <property type="term" value="P:tetrahydrofolate biosynthetic process"/>
    <property type="evidence" value="ECO:0007669"/>
    <property type="project" value="UniProtKB-UniPathway"/>
</dbReference>
<dbReference type="VEuPathDB" id="FungiDB:SPRG_19504"/>
<protein>
    <recommendedName>
        <fullName evidence="16">Pterin-binding domain-containing protein</fullName>
    </recommendedName>
</protein>
<dbReference type="InterPro" id="IPR006390">
    <property type="entry name" value="DHP_synth_dom"/>
</dbReference>
<evidence type="ECO:0000256" key="6">
    <source>
        <dbReference type="ARBA" id="ARBA00009951"/>
    </source>
</evidence>
<comment type="pathway">
    <text evidence="5">Cofactor biosynthesis; tetrahydrofolate biosynthesis; 2-amino-4-hydroxy-6-hydroxymethyl-7,8-dihydropteridine diphosphate from 7,8-dihydroneopterin triphosphate: step 4/4.</text>
</comment>
<dbReference type="GO" id="GO:0004156">
    <property type="term" value="F:dihydropteroate synthase activity"/>
    <property type="evidence" value="ECO:0007669"/>
    <property type="project" value="UniProtKB-EC"/>
</dbReference>
<dbReference type="Pfam" id="PF01288">
    <property type="entry name" value="HPPK"/>
    <property type="match status" value="1"/>
</dbReference>
<dbReference type="InterPro" id="IPR035907">
    <property type="entry name" value="Hppk_sf"/>
</dbReference>
<evidence type="ECO:0000259" key="16">
    <source>
        <dbReference type="PROSITE" id="PS50972"/>
    </source>
</evidence>
<dbReference type="STRING" id="695850.A0A067CXR9"/>
<evidence type="ECO:0000256" key="14">
    <source>
        <dbReference type="ARBA" id="ARBA00023268"/>
    </source>
</evidence>
<dbReference type="GO" id="GO:0003848">
    <property type="term" value="F:2-amino-4-hydroxy-6-hydroxymethyldihydropteridine diphosphokinase activity"/>
    <property type="evidence" value="ECO:0007669"/>
    <property type="project" value="UniProtKB-EC"/>
</dbReference>
<evidence type="ECO:0000256" key="8">
    <source>
        <dbReference type="ARBA" id="ARBA00022723"/>
    </source>
</evidence>
<dbReference type="SUPFAM" id="SSF51717">
    <property type="entry name" value="Dihydropteroate synthetase-like"/>
    <property type="match status" value="1"/>
</dbReference>
<dbReference type="KEGG" id="spar:SPRG_19504"/>
<evidence type="ECO:0000313" key="18">
    <source>
        <dbReference type="Proteomes" id="UP000030745"/>
    </source>
</evidence>
<evidence type="ECO:0000256" key="9">
    <source>
        <dbReference type="ARBA" id="ARBA00022741"/>
    </source>
</evidence>
<dbReference type="InterPro" id="IPR000489">
    <property type="entry name" value="Pterin-binding_dom"/>
</dbReference>
<dbReference type="InterPro" id="IPR000550">
    <property type="entry name" value="Hppk"/>
</dbReference>
<keyword evidence="14" id="KW-0511">Multifunctional enzyme</keyword>
<dbReference type="EMBL" id="KK583197">
    <property type="protein sequence ID" value="KDO31592.1"/>
    <property type="molecule type" value="Genomic_DNA"/>
</dbReference>
<feature type="coiled-coil region" evidence="15">
    <location>
        <begin position="583"/>
        <end position="628"/>
    </location>
</feature>
<dbReference type="OrthoDB" id="615426at2759"/>
<keyword evidence="9" id="KW-0547">Nucleotide-binding</keyword>
<dbReference type="PANTHER" id="PTHR20941">
    <property type="entry name" value="FOLATE SYNTHESIS PROTEINS"/>
    <property type="match status" value="1"/>
</dbReference>
<evidence type="ECO:0000313" key="17">
    <source>
        <dbReference type="EMBL" id="KDO31592.1"/>
    </source>
</evidence>
<dbReference type="PANTHER" id="PTHR20941:SF1">
    <property type="entry name" value="FOLIC ACID SYNTHESIS PROTEIN FOL1"/>
    <property type="match status" value="1"/>
</dbReference>
<keyword evidence="7" id="KW-0808">Transferase</keyword>
<dbReference type="NCBIfam" id="TIGR01498">
    <property type="entry name" value="folK"/>
    <property type="match status" value="1"/>
</dbReference>
<feature type="coiled-coil region" evidence="15">
    <location>
        <begin position="497"/>
        <end position="538"/>
    </location>
</feature>
<accession>A0A067CXR9</accession>
<dbReference type="AlphaFoldDB" id="A0A067CXR9"/>
<dbReference type="SMR" id="A0A067CXR9"/>
<proteinExistence type="inferred from homology"/>
<evidence type="ECO:0000256" key="3">
    <source>
        <dbReference type="ARBA" id="ARBA00001946"/>
    </source>
</evidence>
<comment type="pathway">
    <text evidence="4">Cofactor biosynthesis; tetrahydrofolate biosynthesis; 7,8-dihydrofolate from 2-amino-4-hydroxy-6-hydroxymethyl-7,8-dihydropteridine diphosphate and 4-aminobenzoate: step 1/2.</text>
</comment>
<evidence type="ECO:0000256" key="1">
    <source>
        <dbReference type="ARBA" id="ARBA00000012"/>
    </source>
</evidence>
<evidence type="ECO:0000256" key="13">
    <source>
        <dbReference type="ARBA" id="ARBA00022909"/>
    </source>
</evidence>
<evidence type="ECO:0000256" key="4">
    <source>
        <dbReference type="ARBA" id="ARBA00004763"/>
    </source>
</evidence>
<keyword evidence="18" id="KW-1185">Reference proteome</keyword>
<dbReference type="GeneID" id="24140855"/>
<keyword evidence="8" id="KW-0479">Metal-binding</keyword>
<dbReference type="PROSITE" id="PS00794">
    <property type="entry name" value="HPPK"/>
    <property type="match status" value="1"/>
</dbReference>
<dbReference type="RefSeq" id="XP_012197758.1">
    <property type="nucleotide sequence ID" value="XM_012342368.1"/>
</dbReference>
<dbReference type="Proteomes" id="UP000030745">
    <property type="component" value="Unassembled WGS sequence"/>
</dbReference>
<comment type="catalytic activity">
    <reaction evidence="1">
        <text>(7,8-dihydropterin-6-yl)methyl diphosphate + 4-aminobenzoate = 7,8-dihydropteroate + diphosphate</text>
        <dbReference type="Rhea" id="RHEA:19949"/>
        <dbReference type="ChEBI" id="CHEBI:17836"/>
        <dbReference type="ChEBI" id="CHEBI:17839"/>
        <dbReference type="ChEBI" id="CHEBI:33019"/>
        <dbReference type="ChEBI" id="CHEBI:72950"/>
        <dbReference type="EC" id="2.5.1.15"/>
    </reaction>
</comment>
<comment type="cofactor">
    <cofactor evidence="3">
        <name>Mg(2+)</name>
        <dbReference type="ChEBI" id="CHEBI:18420"/>
    </cofactor>
</comment>
<dbReference type="Gene3D" id="3.20.20.20">
    <property type="entry name" value="Dihydropteroate synthase-like"/>
    <property type="match status" value="1"/>
</dbReference>
<dbReference type="PROSITE" id="PS50972">
    <property type="entry name" value="PTERIN_BINDING"/>
    <property type="match status" value="1"/>
</dbReference>
<evidence type="ECO:0000256" key="11">
    <source>
        <dbReference type="ARBA" id="ARBA00022840"/>
    </source>
</evidence>
<dbReference type="SUPFAM" id="SSF55083">
    <property type="entry name" value="6-hydroxymethyl-7,8-dihydropterin pyrophosphokinase, HPPK"/>
    <property type="match status" value="1"/>
</dbReference>
<dbReference type="GO" id="GO:0005740">
    <property type="term" value="C:mitochondrial envelope"/>
    <property type="evidence" value="ECO:0007669"/>
    <property type="project" value="TreeGrafter"/>
</dbReference>
<dbReference type="CDD" id="cd00483">
    <property type="entry name" value="HPPK"/>
    <property type="match status" value="1"/>
</dbReference>
<dbReference type="Gene3D" id="3.30.70.560">
    <property type="entry name" value="7,8-Dihydro-6-hydroxymethylpterin-pyrophosphokinase HPPK"/>
    <property type="match status" value="1"/>
</dbReference>
<comment type="similarity">
    <text evidence="6">In the C-terminal section; belongs to the DHPS family.</text>
</comment>
<dbReference type="UniPathway" id="UPA00077">
    <property type="reaction ID" value="UER00155"/>
</dbReference>
<keyword evidence="13" id="KW-0289">Folate biosynthesis</keyword>
<keyword evidence="12" id="KW-0460">Magnesium</keyword>
<dbReference type="GO" id="GO:0016301">
    <property type="term" value="F:kinase activity"/>
    <property type="evidence" value="ECO:0007669"/>
    <property type="project" value="UniProtKB-KW"/>
</dbReference>
<reference evidence="17 18" key="1">
    <citation type="journal article" date="2013" name="PLoS Genet.">
        <title>Distinctive expansion of potential virulence genes in the genome of the oomycete fish pathogen Saprolegnia parasitica.</title>
        <authorList>
            <person name="Jiang R.H."/>
            <person name="de Bruijn I."/>
            <person name="Haas B.J."/>
            <person name="Belmonte R."/>
            <person name="Lobach L."/>
            <person name="Christie J."/>
            <person name="van den Ackerveken G."/>
            <person name="Bottin A."/>
            <person name="Bulone V."/>
            <person name="Diaz-Moreno S.M."/>
            <person name="Dumas B."/>
            <person name="Fan L."/>
            <person name="Gaulin E."/>
            <person name="Govers F."/>
            <person name="Grenville-Briggs L.J."/>
            <person name="Horner N.R."/>
            <person name="Levin J.Z."/>
            <person name="Mammella M."/>
            <person name="Meijer H.J."/>
            <person name="Morris P."/>
            <person name="Nusbaum C."/>
            <person name="Oome S."/>
            <person name="Phillips A.J."/>
            <person name="van Rooyen D."/>
            <person name="Rzeszutek E."/>
            <person name="Saraiva M."/>
            <person name="Secombes C.J."/>
            <person name="Seidl M.F."/>
            <person name="Snel B."/>
            <person name="Stassen J.H."/>
            <person name="Sykes S."/>
            <person name="Tripathy S."/>
            <person name="van den Berg H."/>
            <person name="Vega-Arreguin J.C."/>
            <person name="Wawra S."/>
            <person name="Young S.K."/>
            <person name="Zeng Q."/>
            <person name="Dieguez-Uribeondo J."/>
            <person name="Russ C."/>
            <person name="Tyler B.M."/>
            <person name="van West P."/>
        </authorList>
    </citation>
    <scope>NUCLEOTIDE SEQUENCE [LARGE SCALE GENOMIC DNA]</scope>
    <source>
        <strain evidence="17 18">CBS 223.65</strain>
    </source>
</reference>
<dbReference type="GO" id="GO:0046656">
    <property type="term" value="P:folic acid biosynthetic process"/>
    <property type="evidence" value="ECO:0007669"/>
    <property type="project" value="UniProtKB-KW"/>
</dbReference>
<keyword evidence="15" id="KW-0175">Coiled coil</keyword>
<gene>
    <name evidence="17" type="ORF">SPRG_19504</name>
</gene>
<evidence type="ECO:0000256" key="7">
    <source>
        <dbReference type="ARBA" id="ARBA00022679"/>
    </source>
</evidence>
<dbReference type="Pfam" id="PF00809">
    <property type="entry name" value="Pterin_bind"/>
    <property type="match status" value="1"/>
</dbReference>